<feature type="domain" description="N-acetyltransferase" evidence="1">
    <location>
        <begin position="38"/>
        <end position="121"/>
    </location>
</feature>
<dbReference type="Pfam" id="PF00583">
    <property type="entry name" value="Acetyltransf_1"/>
    <property type="match status" value="1"/>
</dbReference>
<dbReference type="InterPro" id="IPR000182">
    <property type="entry name" value="GNAT_dom"/>
</dbReference>
<evidence type="ECO:0000313" key="3">
    <source>
        <dbReference type="Proteomes" id="UP000008465"/>
    </source>
</evidence>
<dbReference type="SUPFAM" id="SSF55729">
    <property type="entry name" value="Acyl-CoA N-acyltransferases (Nat)"/>
    <property type="match status" value="1"/>
</dbReference>
<dbReference type="KEGG" id="vg:10894616"/>
<dbReference type="Proteomes" id="UP000008465">
    <property type="component" value="Segment"/>
</dbReference>
<protein>
    <recommendedName>
        <fullName evidence="1">N-acetyltransferase domain-containing protein</fullName>
    </recommendedName>
</protein>
<organism evidence="2 3">
    <name type="scientific">Pantoea phage LIMEzero</name>
    <dbReference type="NCBI Taxonomy" id="943335"/>
    <lineage>
        <taxon>Viruses</taxon>
        <taxon>Duplodnaviria</taxon>
        <taxon>Heunggongvirae</taxon>
        <taxon>Uroviricota</taxon>
        <taxon>Caudoviricetes</taxon>
        <taxon>Autographivirales</taxon>
        <taxon>Autoscriptoviridae</taxon>
        <taxon>Stentvirinae</taxon>
        <taxon>Waewaevirus</taxon>
        <taxon>Waewaevirus limezero</taxon>
    </lineage>
</organism>
<dbReference type="GO" id="GO:0016747">
    <property type="term" value="F:acyltransferase activity, transferring groups other than amino-acyl groups"/>
    <property type="evidence" value="ECO:0007669"/>
    <property type="project" value="InterPro"/>
</dbReference>
<evidence type="ECO:0000259" key="1">
    <source>
        <dbReference type="Pfam" id="PF00583"/>
    </source>
</evidence>
<proteinExistence type="predicted"/>
<sequence length="150" mass="16990">MKASTKELQTTVVTNHGQTTMPPDLRMETAVGIQAERPWSDLSPQVIVDTMLAHTANGCLDVYVHCDGELAGWAHIGLTFDIHVGECVTVMAMYVRPAYRHLNVPREIIRVLKQAARDTGHRWCAFTHWPKPKTLVWKYIDLGENHGRNF</sequence>
<reference evidence="3" key="1">
    <citation type="journal article" date="2011" name="Appl. Environ. Microbiol.">
        <title>Bacteriophages LIMElight and LIMEzero of Pantoea agglomerans, belonging to the "phiKMV-like viruses".</title>
        <authorList>
            <person name="Adriaenssens E.M."/>
            <person name="Ceyssens P.J."/>
            <person name="Dunon V."/>
            <person name="Ackermann H.W."/>
            <person name="Van Vaerenbergh J."/>
            <person name="Maes M."/>
            <person name="De Proft M."/>
            <person name="Lavigne R."/>
        </authorList>
    </citation>
    <scope>NUCLEOTIDE SEQUENCE [LARGE SCALE GENOMIC DNA]</scope>
</reference>
<keyword evidence="3" id="KW-1185">Reference proteome</keyword>
<dbReference type="RefSeq" id="YP_004539109.1">
    <property type="nucleotide sequence ID" value="NC_015585.1"/>
</dbReference>
<dbReference type="GeneID" id="10894616"/>
<dbReference type="InterPro" id="IPR016181">
    <property type="entry name" value="Acyl_CoA_acyltransferase"/>
</dbReference>
<dbReference type="Gene3D" id="3.40.630.30">
    <property type="match status" value="1"/>
</dbReference>
<dbReference type="EMBL" id="FR751545">
    <property type="protein sequence ID" value="CBY88567.1"/>
    <property type="molecule type" value="Genomic_DNA"/>
</dbReference>
<accession>F4N9T9</accession>
<name>F4N9T9_9CAUD</name>
<dbReference type="OrthoDB" id="12198at10239"/>
<evidence type="ECO:0000313" key="2">
    <source>
        <dbReference type="EMBL" id="CBY88567.1"/>
    </source>
</evidence>